<dbReference type="NCBIfam" id="NF041390">
    <property type="entry name" value="TadE_Rv3655c"/>
    <property type="match status" value="1"/>
</dbReference>
<feature type="compositionally biased region" description="Low complexity" evidence="1">
    <location>
        <begin position="127"/>
        <end position="139"/>
    </location>
</feature>
<organism evidence="3 4">
    <name type="scientific">Actinoalloteichus hymeniacidonis</name>
    <dbReference type="NCBI Taxonomy" id="340345"/>
    <lineage>
        <taxon>Bacteria</taxon>
        <taxon>Bacillati</taxon>
        <taxon>Actinomycetota</taxon>
        <taxon>Actinomycetes</taxon>
        <taxon>Pseudonocardiales</taxon>
        <taxon>Pseudonocardiaceae</taxon>
        <taxon>Actinoalloteichus</taxon>
    </lineage>
</organism>
<keyword evidence="4" id="KW-1185">Reference proteome</keyword>
<keyword evidence="2" id="KW-1133">Transmembrane helix</keyword>
<feature type="compositionally biased region" description="Low complexity" evidence="1">
    <location>
        <begin position="189"/>
        <end position="198"/>
    </location>
</feature>
<evidence type="ECO:0000313" key="3">
    <source>
        <dbReference type="EMBL" id="AOS61135.1"/>
    </source>
</evidence>
<feature type="transmembrane region" description="Helical" evidence="2">
    <location>
        <begin position="29"/>
        <end position="50"/>
    </location>
</feature>
<gene>
    <name evidence="3" type="ORF">TL08_01475</name>
</gene>
<sequence>MVGLHTLRSAAYRSALIDADDQGGVTIEAAFAICSLLAVLMLGLGSGLAVTTQIRCLDAATEAARLYARGADDSAAEAVRRIAGTGADMDLSVAGAELTVTVAVPLSMLPGIRLSSTAWAMAEPGLADAGPADAAGPSPDSHEGGPSDEPFDAGKPVNAENNGGGAGADEGSGAAEDSGAGGGTGASGADGTDSGNGAVEDTGADARNGNGVTASDRTTNPTGAAALNSETTAGPAEEVNADDPDTTGAGRGDRG</sequence>
<keyword evidence="2" id="KW-0812">Transmembrane</keyword>
<evidence type="ECO:0000313" key="4">
    <source>
        <dbReference type="Proteomes" id="UP000095210"/>
    </source>
</evidence>
<dbReference type="InterPro" id="IPR049790">
    <property type="entry name" value="Rv3655c/TadE"/>
</dbReference>
<dbReference type="KEGG" id="ahm:TL08_01475"/>
<evidence type="ECO:0000256" key="2">
    <source>
        <dbReference type="SAM" id="Phobius"/>
    </source>
</evidence>
<evidence type="ECO:0008006" key="5">
    <source>
        <dbReference type="Google" id="ProtNLM"/>
    </source>
</evidence>
<name>A0AAC9HKY7_9PSEU</name>
<feature type="compositionally biased region" description="Polar residues" evidence="1">
    <location>
        <begin position="210"/>
        <end position="232"/>
    </location>
</feature>
<dbReference type="AlphaFoldDB" id="A0AAC9HKY7"/>
<accession>A0AAC9HKY7</accession>
<proteinExistence type="predicted"/>
<evidence type="ECO:0000256" key="1">
    <source>
        <dbReference type="SAM" id="MobiDB-lite"/>
    </source>
</evidence>
<dbReference type="EMBL" id="CP014859">
    <property type="protein sequence ID" value="AOS61135.1"/>
    <property type="molecule type" value="Genomic_DNA"/>
</dbReference>
<dbReference type="Proteomes" id="UP000095210">
    <property type="component" value="Chromosome"/>
</dbReference>
<feature type="region of interest" description="Disordered" evidence="1">
    <location>
        <begin position="126"/>
        <end position="255"/>
    </location>
</feature>
<protein>
    <recommendedName>
        <fullName evidence="5">TadE-like protein</fullName>
    </recommendedName>
</protein>
<feature type="compositionally biased region" description="Gly residues" evidence="1">
    <location>
        <begin position="179"/>
        <end position="188"/>
    </location>
</feature>
<keyword evidence="2" id="KW-0472">Membrane</keyword>
<reference evidence="4" key="1">
    <citation type="submission" date="2016-03" db="EMBL/GenBank/DDBJ databases">
        <title>Complete genome sequence of the type strain Actinoalloteichus hymeniacidonis DSM 45092.</title>
        <authorList>
            <person name="Schaffert L."/>
            <person name="Albersmeier A."/>
            <person name="Winkler A."/>
            <person name="Kalinowski J."/>
            <person name="Zotchev S."/>
            <person name="Ruckert C."/>
        </authorList>
    </citation>
    <scope>NUCLEOTIDE SEQUENCE [LARGE SCALE GENOMIC DNA]</scope>
    <source>
        <strain evidence="4">HPA177(T) (DSM 45092(T))</strain>
    </source>
</reference>